<name>A0A840QKC5_9PSEU</name>
<evidence type="ECO:0000313" key="2">
    <source>
        <dbReference type="EMBL" id="MBB5159909.1"/>
    </source>
</evidence>
<comment type="caution">
    <text evidence="2">The sequence shown here is derived from an EMBL/GenBank/DDBJ whole genome shotgun (WGS) entry which is preliminary data.</text>
</comment>
<reference evidence="2 3" key="1">
    <citation type="submission" date="2020-08" db="EMBL/GenBank/DDBJ databases">
        <title>Sequencing the genomes of 1000 actinobacteria strains.</title>
        <authorList>
            <person name="Klenk H.-P."/>
        </authorList>
    </citation>
    <scope>NUCLEOTIDE SEQUENCE [LARGE SCALE GENOMIC DNA]</scope>
    <source>
        <strain evidence="2 3">DSM 45584</strain>
    </source>
</reference>
<keyword evidence="3" id="KW-1185">Reference proteome</keyword>
<dbReference type="RefSeq" id="WP_184732956.1">
    <property type="nucleotide sequence ID" value="NZ_JACHIW010000003.1"/>
</dbReference>
<feature type="region of interest" description="Disordered" evidence="1">
    <location>
        <begin position="132"/>
        <end position="151"/>
    </location>
</feature>
<protein>
    <submittedName>
        <fullName evidence="2">Uncharacterized protein</fullName>
    </submittedName>
</protein>
<feature type="compositionally biased region" description="Basic and acidic residues" evidence="1">
    <location>
        <begin position="138"/>
        <end position="151"/>
    </location>
</feature>
<sequence>MQPDERAALFTIQNELLGPRGPQGQIQGWGTTNGPRTVVAMLVDLVNAAYAPIRSAVQNSDYEAPPRQYLANADAYGYNAAQQLGALLAAFDALADAYAQHRDTDAAGIKAAVREALQEGVVSVDVNISGRAPDNTVADDRAQLEQEASHE</sequence>
<dbReference type="Proteomes" id="UP000584374">
    <property type="component" value="Unassembled WGS sequence"/>
</dbReference>
<dbReference type="AlphaFoldDB" id="A0A840QKC5"/>
<evidence type="ECO:0000256" key="1">
    <source>
        <dbReference type="SAM" id="MobiDB-lite"/>
    </source>
</evidence>
<evidence type="ECO:0000313" key="3">
    <source>
        <dbReference type="Proteomes" id="UP000584374"/>
    </source>
</evidence>
<accession>A0A840QKC5</accession>
<proteinExistence type="predicted"/>
<gene>
    <name evidence="2" type="ORF">BJ970_007509</name>
</gene>
<dbReference type="EMBL" id="JACHIW010000003">
    <property type="protein sequence ID" value="MBB5159909.1"/>
    <property type="molecule type" value="Genomic_DNA"/>
</dbReference>
<organism evidence="2 3">
    <name type="scientific">Saccharopolyspora phatthalungensis</name>
    <dbReference type="NCBI Taxonomy" id="664693"/>
    <lineage>
        <taxon>Bacteria</taxon>
        <taxon>Bacillati</taxon>
        <taxon>Actinomycetota</taxon>
        <taxon>Actinomycetes</taxon>
        <taxon>Pseudonocardiales</taxon>
        <taxon>Pseudonocardiaceae</taxon>
        <taxon>Saccharopolyspora</taxon>
    </lineage>
</organism>